<dbReference type="EMBL" id="KB740928">
    <property type="protein sequence ID" value="ENN77876.1"/>
    <property type="molecule type" value="Genomic_DNA"/>
</dbReference>
<dbReference type="PANTHER" id="PTHR12444:SF9">
    <property type="entry name" value="AGAP013133-PA"/>
    <property type="match status" value="1"/>
</dbReference>
<organism evidence="2">
    <name type="scientific">Dendroctonus ponderosae</name>
    <name type="common">Mountain pine beetle</name>
    <dbReference type="NCBI Taxonomy" id="77166"/>
    <lineage>
        <taxon>Eukaryota</taxon>
        <taxon>Metazoa</taxon>
        <taxon>Ecdysozoa</taxon>
        <taxon>Arthropoda</taxon>
        <taxon>Hexapoda</taxon>
        <taxon>Insecta</taxon>
        <taxon>Pterygota</taxon>
        <taxon>Neoptera</taxon>
        <taxon>Endopterygota</taxon>
        <taxon>Coleoptera</taxon>
        <taxon>Polyphaga</taxon>
        <taxon>Cucujiformia</taxon>
        <taxon>Curculionidae</taxon>
        <taxon>Scolytinae</taxon>
        <taxon>Dendroctonus</taxon>
    </lineage>
</organism>
<reference evidence="4" key="2">
    <citation type="submission" date="2024-08" db="UniProtKB">
        <authorList>
            <consortium name="EnsemblMetazoa"/>
        </authorList>
    </citation>
    <scope>IDENTIFICATION</scope>
</reference>
<evidence type="ECO:0000313" key="3">
    <source>
        <dbReference type="EMBL" id="ERL96238.1"/>
    </source>
</evidence>
<name>N6UB44_DENPD</name>
<dbReference type="GO" id="GO:0072659">
    <property type="term" value="P:protein localization to plasma membrane"/>
    <property type="evidence" value="ECO:0007669"/>
    <property type="project" value="TreeGrafter"/>
</dbReference>
<dbReference type="EMBL" id="KI210309">
    <property type="protein sequence ID" value="ERL96238.1"/>
    <property type="molecule type" value="Genomic_DNA"/>
</dbReference>
<dbReference type="AlphaFoldDB" id="N6UB44"/>
<dbReference type="KEGG" id="dpa:109536710"/>
<feature type="region of interest" description="Disordered" evidence="1">
    <location>
        <begin position="1"/>
        <end position="44"/>
    </location>
</feature>
<proteinExistence type="predicted"/>
<evidence type="ECO:0000313" key="5">
    <source>
        <dbReference type="Proteomes" id="UP000019118"/>
    </source>
</evidence>
<evidence type="ECO:0000313" key="6">
    <source>
        <dbReference type="Proteomes" id="UP000030742"/>
    </source>
</evidence>
<dbReference type="InterPro" id="IPR051851">
    <property type="entry name" value="EFR3_Homologs"/>
</dbReference>
<accession>N6UB44</accession>
<dbReference type="HOGENOM" id="CLU_032171_0_0_1"/>
<dbReference type="Proteomes" id="UP000030742">
    <property type="component" value="Unassembled WGS sequence"/>
</dbReference>
<sequence>MDSIYRYGSLVQANESPNQPQPENADTFDSNSKKEDPEANNSVKKSDESLNFLFHISDIDTSDTIGQEKWLKQFIKKRMGMFEKMSSTEFEVQVKKICNCCLKHIKDLHELHLKRSAAIAMINDVITRADVAYIKTHHVVHLVWSVMSCIHHFQLRFRSGTKSLIAWTRKKKAAECMNTYRRLINVLPKATYRIVLNSLIIFYKEGKLWTIEFRLTEMICELLYLYSDIEEALEDILTTAEQASLTSDVEPRMLIKVLYETLGVIKWSHMSDAMIKRFLVMLRKSIAPKPEHVFRYGPMRMGLNICLRNITKNLSNTDLMSLLVIIVKKITFREMEDDALLEFGSIGEYAALRYHTQRLSESIPEELMETIMTMMLSENPYHHMFGYRIIQNITDRHYNRLEFENPRIFFRGVNYNIRVAKYSARDRQYYKKHRLNIYRILIAGLKHHYNRKINLENMYTYLAITCVEIPCSYVASSIVSFAMAMQEFVLQAHLTNMVACHHVHSIVMALMSLVCYVHKAEVFYNYVALIMERRSEWAPHLNPPIKVVYSYAQHHILWNKPDLFFEDWEARYGLWKCFRTVSKKTNKIYYTKPGKVAI</sequence>
<dbReference type="GO" id="GO:0005886">
    <property type="term" value="C:plasma membrane"/>
    <property type="evidence" value="ECO:0007669"/>
    <property type="project" value="TreeGrafter"/>
</dbReference>
<reference evidence="5 6" key="1">
    <citation type="journal article" date="2013" name="Genome Biol.">
        <title>Draft genome of the mountain pine beetle, Dendroctonus ponderosae Hopkins, a major forest pest.</title>
        <authorList>
            <person name="Keeling C.I."/>
            <person name="Yuen M.M."/>
            <person name="Liao N.Y."/>
            <person name="Docking T.R."/>
            <person name="Chan S.K."/>
            <person name="Taylor G.A."/>
            <person name="Palmquist D.L."/>
            <person name="Jackman S.D."/>
            <person name="Nguyen A."/>
            <person name="Li M."/>
            <person name="Henderson H."/>
            <person name="Janes J.K."/>
            <person name="Zhao Y."/>
            <person name="Pandoh P."/>
            <person name="Moore R."/>
            <person name="Sperling F.A."/>
            <person name="Huber D.P."/>
            <person name="Birol I."/>
            <person name="Jones S.J."/>
            <person name="Bohlmann J."/>
        </authorList>
    </citation>
    <scope>NUCLEOTIDE SEQUENCE</scope>
</reference>
<dbReference type="OMA" id="WEFETFC"/>
<dbReference type="PANTHER" id="PTHR12444">
    <property type="entry name" value="PROTEIN EFR3 HOMOLOG CMP44E"/>
    <property type="match status" value="1"/>
</dbReference>
<feature type="compositionally biased region" description="Polar residues" evidence="1">
    <location>
        <begin position="11"/>
        <end position="30"/>
    </location>
</feature>
<evidence type="ECO:0000256" key="1">
    <source>
        <dbReference type="SAM" id="MobiDB-lite"/>
    </source>
</evidence>
<gene>
    <name evidence="4" type="primary">109536710</name>
    <name evidence="3" type="ORF">D910_01526</name>
    <name evidence="2" type="ORF">YQE_05554</name>
</gene>
<feature type="non-terminal residue" evidence="2">
    <location>
        <position position="1"/>
    </location>
</feature>
<keyword evidence="5" id="KW-1185">Reference proteome</keyword>
<dbReference type="EnsemblMetazoa" id="XM_019903040.1">
    <property type="protein sequence ID" value="XP_019758599.1"/>
    <property type="gene ID" value="LOC109536710"/>
</dbReference>
<evidence type="ECO:0000313" key="2">
    <source>
        <dbReference type="EMBL" id="ENN77876.1"/>
    </source>
</evidence>
<protein>
    <submittedName>
        <fullName evidence="2 4">Uncharacterized protein</fullName>
    </submittedName>
</protein>
<evidence type="ECO:0000313" key="4">
    <source>
        <dbReference type="EnsemblMetazoa" id="XP_019758599.1"/>
    </source>
</evidence>
<dbReference type="OrthoDB" id="7765283at2759"/>
<dbReference type="Proteomes" id="UP000019118">
    <property type="component" value="Unassembled WGS sequence"/>
</dbReference>